<dbReference type="STRING" id="158190.SpiGrapes_0016"/>
<dbReference type="AlphaFoldDB" id="G8QSI5"/>
<dbReference type="CDD" id="cd06580">
    <property type="entry name" value="TM_PBP1_transp_TpRbsC_like"/>
    <property type="match status" value="1"/>
</dbReference>
<evidence type="ECO:0000256" key="5">
    <source>
        <dbReference type="ARBA" id="ARBA00023136"/>
    </source>
</evidence>
<keyword evidence="4 6" id="KW-1133">Transmembrane helix</keyword>
<keyword evidence="5 6" id="KW-0472">Membrane</keyword>
<organism evidence="7 8">
    <name type="scientific">Sphaerochaeta pleomorpha (strain ATCC BAA-1885 / DSM 22778 / Grapes)</name>
    <dbReference type="NCBI Taxonomy" id="158190"/>
    <lineage>
        <taxon>Bacteria</taxon>
        <taxon>Pseudomonadati</taxon>
        <taxon>Spirochaetota</taxon>
        <taxon>Spirochaetia</taxon>
        <taxon>Spirochaetales</taxon>
        <taxon>Sphaerochaetaceae</taxon>
        <taxon>Sphaerochaeta</taxon>
    </lineage>
</organism>
<keyword evidence="3 6" id="KW-0812">Transmembrane</keyword>
<feature type="transmembrane region" description="Helical" evidence="6">
    <location>
        <begin position="309"/>
        <end position="329"/>
    </location>
</feature>
<dbReference type="PANTHER" id="PTHR47089">
    <property type="entry name" value="ABC TRANSPORTER, PERMEASE PROTEIN"/>
    <property type="match status" value="1"/>
</dbReference>
<dbReference type="GO" id="GO:0022857">
    <property type="term" value="F:transmembrane transporter activity"/>
    <property type="evidence" value="ECO:0007669"/>
    <property type="project" value="InterPro"/>
</dbReference>
<dbReference type="HOGENOM" id="CLU_040769_0_0_12"/>
<feature type="transmembrane region" description="Helical" evidence="6">
    <location>
        <begin position="188"/>
        <end position="206"/>
    </location>
</feature>
<dbReference type="KEGG" id="sgp:SpiGrapes_0016"/>
<evidence type="ECO:0000313" key="8">
    <source>
        <dbReference type="Proteomes" id="UP000005632"/>
    </source>
</evidence>
<feature type="transmembrane region" description="Helical" evidence="6">
    <location>
        <begin position="12"/>
        <end position="34"/>
    </location>
</feature>
<feature type="transmembrane region" description="Helical" evidence="6">
    <location>
        <begin position="54"/>
        <end position="72"/>
    </location>
</feature>
<dbReference type="Proteomes" id="UP000005632">
    <property type="component" value="Chromosome"/>
</dbReference>
<dbReference type="GO" id="GO:0005886">
    <property type="term" value="C:plasma membrane"/>
    <property type="evidence" value="ECO:0007669"/>
    <property type="project" value="UniProtKB-SubCell"/>
</dbReference>
<reference evidence="7 8" key="1">
    <citation type="submission" date="2011-11" db="EMBL/GenBank/DDBJ databases">
        <title>Complete sequence of Spirochaeta sp. grapes.</title>
        <authorList>
            <consortium name="US DOE Joint Genome Institute"/>
            <person name="Lucas S."/>
            <person name="Han J."/>
            <person name="Lapidus A."/>
            <person name="Cheng J.-F."/>
            <person name="Goodwin L."/>
            <person name="Pitluck S."/>
            <person name="Peters L."/>
            <person name="Ovchinnikova G."/>
            <person name="Munk A.C."/>
            <person name="Detter J.C."/>
            <person name="Han C."/>
            <person name="Tapia R."/>
            <person name="Land M."/>
            <person name="Hauser L."/>
            <person name="Kyrpides N."/>
            <person name="Ivanova N."/>
            <person name="Pagani I."/>
            <person name="Ritalahtilisa K."/>
            <person name="Loeffler F."/>
            <person name="Woyke T."/>
        </authorList>
    </citation>
    <scope>NUCLEOTIDE SEQUENCE [LARGE SCALE GENOMIC DNA]</scope>
    <source>
        <strain evidence="8">ATCC BAA-1885 / DSM 22778 / Grapes</strain>
    </source>
</reference>
<feature type="transmembrane region" description="Helical" evidence="6">
    <location>
        <begin position="84"/>
        <end position="102"/>
    </location>
</feature>
<evidence type="ECO:0000256" key="2">
    <source>
        <dbReference type="ARBA" id="ARBA00022475"/>
    </source>
</evidence>
<sequence length="340" mass="35699">MKGKTKTFVSYLVIITIVLVVSALLILSVGSSVQKSLHSFLKGIAGSAYGLSEVLVRATPLILAGLGVGIAFRTGFINIGAEGQLYMGAIAVTALGMFAPNLPAYLMIPLALLLGFLAGALWSFVPGLLKAKFGISEVINTIMFNYIAINLVGILVRTVLKDASYPYPMSPVLPKATVLAQLFPPNRVHAGFLIALAFAVLLYILLFKTWMGFSMRAVGLNGRACRCAGISVFKNVALSSLLSGGLAGIAGVCEVSGLHHRLIEGISPSYGYLAIIVALLGQNHPLWIVVSALGISALQVGSMSMQRSAGVPTSIASIIMGLVVVLILARKQLFATAREA</sequence>
<dbReference type="EMBL" id="CP003155">
    <property type="protein sequence ID" value="AEV27884.1"/>
    <property type="molecule type" value="Genomic_DNA"/>
</dbReference>
<evidence type="ECO:0000256" key="4">
    <source>
        <dbReference type="ARBA" id="ARBA00022989"/>
    </source>
</evidence>
<dbReference type="PANTHER" id="PTHR47089:SF1">
    <property type="entry name" value="GUANOSINE ABC TRANSPORTER PERMEASE PROTEIN NUPP"/>
    <property type="match status" value="1"/>
</dbReference>
<name>G8QSI5_SPHPG</name>
<feature type="transmembrane region" description="Helical" evidence="6">
    <location>
        <begin position="270"/>
        <end position="297"/>
    </location>
</feature>
<dbReference type="eggNOG" id="COG4603">
    <property type="taxonomic scope" value="Bacteria"/>
</dbReference>
<evidence type="ECO:0000313" key="7">
    <source>
        <dbReference type="EMBL" id="AEV27884.1"/>
    </source>
</evidence>
<comment type="subcellular location">
    <subcellularLocation>
        <location evidence="1">Cell membrane</location>
        <topology evidence="1">Multi-pass membrane protein</topology>
    </subcellularLocation>
</comment>
<keyword evidence="2" id="KW-1003">Cell membrane</keyword>
<gene>
    <name evidence="7" type="ordered locus">SpiGrapes_0016</name>
</gene>
<protein>
    <submittedName>
        <fullName evidence="7">ABC-type uncharacterized transport system, permease component</fullName>
    </submittedName>
</protein>
<dbReference type="InterPro" id="IPR001851">
    <property type="entry name" value="ABC_transp_permease"/>
</dbReference>
<dbReference type="OrthoDB" id="45037at2"/>
<dbReference type="Pfam" id="PF02653">
    <property type="entry name" value="BPD_transp_2"/>
    <property type="match status" value="1"/>
</dbReference>
<feature type="transmembrane region" description="Helical" evidence="6">
    <location>
        <begin position="108"/>
        <end position="129"/>
    </location>
</feature>
<dbReference type="RefSeq" id="WP_014268733.1">
    <property type="nucleotide sequence ID" value="NC_016633.1"/>
</dbReference>
<evidence type="ECO:0000256" key="6">
    <source>
        <dbReference type="SAM" id="Phobius"/>
    </source>
</evidence>
<keyword evidence="8" id="KW-1185">Reference proteome</keyword>
<proteinExistence type="predicted"/>
<evidence type="ECO:0000256" key="3">
    <source>
        <dbReference type="ARBA" id="ARBA00022692"/>
    </source>
</evidence>
<accession>G8QSI5</accession>
<feature type="transmembrane region" description="Helical" evidence="6">
    <location>
        <begin position="141"/>
        <end position="160"/>
    </location>
</feature>
<evidence type="ECO:0000256" key="1">
    <source>
        <dbReference type="ARBA" id="ARBA00004651"/>
    </source>
</evidence>